<sequence length="95" mass="10343">MGDLVLDTDQLQQLGADLRLVGEEFKHANNRSDDVADAVGDDDLADAIREFAHNWDDKREKMVADIGKLAEAAIATGDAFEQLETDLVASLEGDQ</sequence>
<proteinExistence type="predicted"/>
<accession>A0ABT9NMC2</accession>
<keyword evidence="2" id="KW-1185">Reference proteome</keyword>
<evidence type="ECO:0000313" key="1">
    <source>
        <dbReference type="EMBL" id="MDP9821572.1"/>
    </source>
</evidence>
<protein>
    <submittedName>
        <fullName evidence="1">DUF1365 family protein</fullName>
    </submittedName>
</protein>
<dbReference type="Proteomes" id="UP001240447">
    <property type="component" value="Unassembled WGS sequence"/>
</dbReference>
<comment type="caution">
    <text evidence="1">The sequence shown here is derived from an EMBL/GenBank/DDBJ whole genome shotgun (WGS) entry which is preliminary data.</text>
</comment>
<dbReference type="EMBL" id="JAUSQM010000001">
    <property type="protein sequence ID" value="MDP9821572.1"/>
    <property type="molecule type" value="Genomic_DNA"/>
</dbReference>
<organism evidence="1 2">
    <name type="scientific">Nocardioides massiliensis</name>
    <dbReference type="NCBI Taxonomy" id="1325935"/>
    <lineage>
        <taxon>Bacteria</taxon>
        <taxon>Bacillati</taxon>
        <taxon>Actinomycetota</taxon>
        <taxon>Actinomycetes</taxon>
        <taxon>Propionibacteriales</taxon>
        <taxon>Nocardioidaceae</taxon>
        <taxon>Nocardioides</taxon>
    </lineage>
</organism>
<reference evidence="1 2" key="1">
    <citation type="submission" date="2023-07" db="EMBL/GenBank/DDBJ databases">
        <title>Sequencing the genomes of 1000 actinobacteria strains.</title>
        <authorList>
            <person name="Klenk H.-P."/>
        </authorList>
    </citation>
    <scope>NUCLEOTIDE SEQUENCE [LARGE SCALE GENOMIC DNA]</scope>
    <source>
        <strain evidence="1 2">GD13</strain>
    </source>
</reference>
<name>A0ABT9NMC2_9ACTN</name>
<evidence type="ECO:0000313" key="2">
    <source>
        <dbReference type="Proteomes" id="UP001240447"/>
    </source>
</evidence>
<dbReference type="RefSeq" id="WP_068124659.1">
    <property type="nucleotide sequence ID" value="NZ_CCXJ01000765.2"/>
</dbReference>
<gene>
    <name evidence="1" type="ORF">J2S59_001381</name>
</gene>